<dbReference type="GeneID" id="81361491"/>
<dbReference type="EMBL" id="JAPQKI010000010">
    <property type="protein sequence ID" value="KAJ5085250.1"/>
    <property type="molecule type" value="Genomic_DNA"/>
</dbReference>
<dbReference type="InterPro" id="IPR021858">
    <property type="entry name" value="Fun_TF"/>
</dbReference>
<evidence type="ECO:0000313" key="2">
    <source>
        <dbReference type="Proteomes" id="UP001149074"/>
    </source>
</evidence>
<accession>A0A9W9ENZ3</accession>
<reference evidence="1" key="2">
    <citation type="journal article" date="2023" name="IMA Fungus">
        <title>Comparative genomic study of the Penicillium genus elucidates a diverse pangenome and 15 lateral gene transfer events.</title>
        <authorList>
            <person name="Petersen C."/>
            <person name="Sorensen T."/>
            <person name="Nielsen M.R."/>
            <person name="Sondergaard T.E."/>
            <person name="Sorensen J.L."/>
            <person name="Fitzpatrick D.A."/>
            <person name="Frisvad J.C."/>
            <person name="Nielsen K.L."/>
        </authorList>
    </citation>
    <scope>NUCLEOTIDE SEQUENCE</scope>
    <source>
        <strain evidence="1">IBT 30761</strain>
    </source>
</reference>
<dbReference type="OrthoDB" id="5380854at2759"/>
<dbReference type="RefSeq" id="XP_056469928.1">
    <property type="nucleotide sequence ID" value="XM_056622512.1"/>
</dbReference>
<protein>
    <submittedName>
        <fullName evidence="1">Uncharacterized protein</fullName>
    </submittedName>
</protein>
<organism evidence="1 2">
    <name type="scientific">Penicillium argentinense</name>
    <dbReference type="NCBI Taxonomy" id="1131581"/>
    <lineage>
        <taxon>Eukaryota</taxon>
        <taxon>Fungi</taxon>
        <taxon>Dikarya</taxon>
        <taxon>Ascomycota</taxon>
        <taxon>Pezizomycotina</taxon>
        <taxon>Eurotiomycetes</taxon>
        <taxon>Eurotiomycetidae</taxon>
        <taxon>Eurotiales</taxon>
        <taxon>Aspergillaceae</taxon>
        <taxon>Penicillium</taxon>
    </lineage>
</organism>
<sequence>MTPRQIMNNSDGELWAGCPAELLYIISLLNKALKSDASPLDIEKNIVPALKSFSPIKWAVSSENPCLMKSRYHLASVYKEAVSIYLSQIMHGTIEDSLSETLIGGPVTSALLHIQSIDQDDEHFKCLIWPAFVIGAEARNESQRATIV</sequence>
<dbReference type="AlphaFoldDB" id="A0A9W9ENZ3"/>
<proteinExistence type="predicted"/>
<comment type="caution">
    <text evidence="1">The sequence shown here is derived from an EMBL/GenBank/DDBJ whole genome shotgun (WGS) entry which is preliminary data.</text>
</comment>
<keyword evidence="2" id="KW-1185">Reference proteome</keyword>
<reference evidence="1" key="1">
    <citation type="submission" date="2022-11" db="EMBL/GenBank/DDBJ databases">
        <authorList>
            <person name="Petersen C."/>
        </authorList>
    </citation>
    <scope>NUCLEOTIDE SEQUENCE</scope>
    <source>
        <strain evidence="1">IBT 30761</strain>
    </source>
</reference>
<gene>
    <name evidence="1" type="ORF">N7532_010021</name>
</gene>
<dbReference type="Proteomes" id="UP001149074">
    <property type="component" value="Unassembled WGS sequence"/>
</dbReference>
<name>A0A9W9ENZ3_9EURO</name>
<dbReference type="Pfam" id="PF11951">
    <property type="entry name" value="Fungal_trans_2"/>
    <property type="match status" value="1"/>
</dbReference>
<evidence type="ECO:0000313" key="1">
    <source>
        <dbReference type="EMBL" id="KAJ5085250.1"/>
    </source>
</evidence>